<keyword evidence="3" id="KW-0813">Transport</keyword>
<dbReference type="GO" id="GO:0019905">
    <property type="term" value="F:syntaxin binding"/>
    <property type="evidence" value="ECO:0007669"/>
    <property type="project" value="TreeGrafter"/>
</dbReference>
<keyword evidence="10" id="KW-1185">Reference proteome</keyword>
<dbReference type="SUPFAM" id="SSF48452">
    <property type="entry name" value="TPR-like"/>
    <property type="match status" value="1"/>
</dbReference>
<evidence type="ECO:0000256" key="7">
    <source>
        <dbReference type="ARBA" id="ARBA00040047"/>
    </source>
</evidence>
<comment type="subcellular location">
    <subcellularLocation>
        <location evidence="1">Membrane</location>
        <topology evidence="1">Peripheral membrane protein</topology>
    </subcellularLocation>
</comment>
<evidence type="ECO:0000256" key="6">
    <source>
        <dbReference type="ARBA" id="ARBA00023136"/>
    </source>
</evidence>
<dbReference type="FunFam" id="1.25.40.10:FF:000323">
    <property type="entry name" value="Gamma-soluble NSF attachment protein"/>
    <property type="match status" value="1"/>
</dbReference>
<evidence type="ECO:0000256" key="8">
    <source>
        <dbReference type="ARBA" id="ARBA00042485"/>
    </source>
</evidence>
<dbReference type="GO" id="GO:0031201">
    <property type="term" value="C:SNARE complex"/>
    <property type="evidence" value="ECO:0007669"/>
    <property type="project" value="TreeGrafter"/>
</dbReference>
<keyword evidence="4" id="KW-0931">ER-Golgi transport</keyword>
<evidence type="ECO:0000256" key="4">
    <source>
        <dbReference type="ARBA" id="ARBA00022892"/>
    </source>
</evidence>
<dbReference type="AlphaFoldDB" id="A0AAV0QP94"/>
<evidence type="ECO:0000256" key="5">
    <source>
        <dbReference type="ARBA" id="ARBA00022927"/>
    </source>
</evidence>
<dbReference type="EMBL" id="CAMGYJ010000009">
    <property type="protein sequence ID" value="CAI0546108.1"/>
    <property type="molecule type" value="Genomic_DNA"/>
</dbReference>
<comment type="similarity">
    <text evidence="2">Belongs to the SNAP family.</text>
</comment>
<reference evidence="9" key="1">
    <citation type="submission" date="2022-08" db="EMBL/GenBank/DDBJ databases">
        <authorList>
            <person name="Gutierrez-Valencia J."/>
        </authorList>
    </citation>
    <scope>NUCLEOTIDE SEQUENCE</scope>
</reference>
<organism evidence="9 10">
    <name type="scientific">Linum tenue</name>
    <dbReference type="NCBI Taxonomy" id="586396"/>
    <lineage>
        <taxon>Eukaryota</taxon>
        <taxon>Viridiplantae</taxon>
        <taxon>Streptophyta</taxon>
        <taxon>Embryophyta</taxon>
        <taxon>Tracheophyta</taxon>
        <taxon>Spermatophyta</taxon>
        <taxon>Magnoliopsida</taxon>
        <taxon>eudicotyledons</taxon>
        <taxon>Gunneridae</taxon>
        <taxon>Pentapetalae</taxon>
        <taxon>rosids</taxon>
        <taxon>fabids</taxon>
        <taxon>Malpighiales</taxon>
        <taxon>Linaceae</taxon>
        <taxon>Linum</taxon>
    </lineage>
</organism>
<evidence type="ECO:0000256" key="2">
    <source>
        <dbReference type="ARBA" id="ARBA00010050"/>
    </source>
</evidence>
<name>A0AAV0QP94_9ROSI</name>
<evidence type="ECO:0000313" key="10">
    <source>
        <dbReference type="Proteomes" id="UP001154282"/>
    </source>
</evidence>
<protein>
    <recommendedName>
        <fullName evidence="7">Gamma-soluble NSF attachment protein</fullName>
    </recommendedName>
    <alternativeName>
        <fullName evidence="8">N-ethylmaleimide-sensitive factor attachment protein gamma</fullName>
    </alternativeName>
</protein>
<comment type="caution">
    <text evidence="9">The sequence shown here is derived from an EMBL/GenBank/DDBJ whole genome shotgun (WGS) entry which is preliminary data.</text>
</comment>
<evidence type="ECO:0000256" key="1">
    <source>
        <dbReference type="ARBA" id="ARBA00004170"/>
    </source>
</evidence>
<dbReference type="PANTHER" id="PTHR13768">
    <property type="entry name" value="SOLUBLE NSF ATTACHMENT PROTEIN SNAP"/>
    <property type="match status" value="1"/>
</dbReference>
<accession>A0AAV0QP94</accession>
<dbReference type="Proteomes" id="UP001154282">
    <property type="component" value="Unassembled WGS sequence"/>
</dbReference>
<dbReference type="GO" id="GO:0005774">
    <property type="term" value="C:vacuolar membrane"/>
    <property type="evidence" value="ECO:0007669"/>
    <property type="project" value="TreeGrafter"/>
</dbReference>
<gene>
    <name evidence="9" type="ORF">LITE_LOCUS43836</name>
</gene>
<proteinExistence type="inferred from homology"/>
<evidence type="ECO:0000256" key="3">
    <source>
        <dbReference type="ARBA" id="ARBA00022448"/>
    </source>
</evidence>
<dbReference type="InterPro" id="IPR000744">
    <property type="entry name" value="NSF_attach"/>
</dbReference>
<dbReference type="GO" id="GO:0005483">
    <property type="term" value="F:soluble NSF attachment protein activity"/>
    <property type="evidence" value="ECO:0007669"/>
    <property type="project" value="TreeGrafter"/>
</dbReference>
<keyword evidence="6" id="KW-0472">Membrane</keyword>
<evidence type="ECO:0000313" key="9">
    <source>
        <dbReference type="EMBL" id="CAI0546108.1"/>
    </source>
</evidence>
<dbReference type="Pfam" id="PF14938">
    <property type="entry name" value="SNAP"/>
    <property type="match status" value="1"/>
</dbReference>
<dbReference type="InterPro" id="IPR011990">
    <property type="entry name" value="TPR-like_helical_dom_sf"/>
</dbReference>
<dbReference type="PANTHER" id="PTHR13768:SF2">
    <property type="entry name" value="GAMMA-SOLUBLE NSF ATTACHMENT PROTEIN"/>
    <property type="match status" value="1"/>
</dbReference>
<dbReference type="GO" id="GO:0006886">
    <property type="term" value="P:intracellular protein transport"/>
    <property type="evidence" value="ECO:0007669"/>
    <property type="project" value="InterPro"/>
</dbReference>
<dbReference type="Gene3D" id="1.25.40.10">
    <property type="entry name" value="Tetratricopeptide repeat domain"/>
    <property type="match status" value="1"/>
</dbReference>
<keyword evidence="5" id="KW-0653">Protein transport</keyword>
<sequence>MGWWWSRGRRRVTIRAAAGGRGRWRSLVLWEICFSQCFDSTLSAYSSGKNKEESKARLPAQKSVPTYQMSSDPDKLVAKADKLTKLTLTRWSADWRNATLNYEQAANAYRVAKKYEKSKDAFEKASKGQEMLSSPWDAAKHMESAAALAKELGNWNEVADLYRRASELYVECGRAQPASDALGKAARVVEDHLPDVAVQLYTDAISLLEEDDKDQMAFDLYRALTAVHIKLEKYTDAAAALLRLGLAADKSNATNSQFKAYLGAIIVYLYAHDVKAAEKCYNDCSQIPAFLGSDQGRCGSRLISAYSEGAVEEIKRLAQSSTISHLDHAIIKLGRKLPTGEVTAVKAGTEEGEGLDENDLT</sequence>
<dbReference type="GO" id="GO:0016192">
    <property type="term" value="P:vesicle-mediated transport"/>
    <property type="evidence" value="ECO:0007669"/>
    <property type="project" value="UniProtKB-KW"/>
</dbReference>